<dbReference type="InterPro" id="IPR011990">
    <property type="entry name" value="TPR-like_helical_dom_sf"/>
</dbReference>
<dbReference type="PROSITE" id="PS50005">
    <property type="entry name" value="TPR"/>
    <property type="match status" value="1"/>
</dbReference>
<reference evidence="3" key="1">
    <citation type="submission" date="2022-11" db="EMBL/GenBank/DDBJ databases">
        <authorList>
            <person name="Petersen C."/>
        </authorList>
    </citation>
    <scope>NUCLEOTIDE SEQUENCE</scope>
    <source>
        <strain evidence="3">IBT 21917</strain>
    </source>
</reference>
<evidence type="ECO:0000313" key="4">
    <source>
        <dbReference type="Proteomes" id="UP001146351"/>
    </source>
</evidence>
<evidence type="ECO:0008006" key="5">
    <source>
        <dbReference type="Google" id="ProtNLM"/>
    </source>
</evidence>
<dbReference type="SMART" id="SM00028">
    <property type="entry name" value="TPR"/>
    <property type="match status" value="3"/>
</dbReference>
<dbReference type="AlphaFoldDB" id="A0A9W9IS07"/>
<dbReference type="Proteomes" id="UP001146351">
    <property type="component" value="Unassembled WGS sequence"/>
</dbReference>
<evidence type="ECO:0000313" key="3">
    <source>
        <dbReference type="EMBL" id="KAJ5183620.1"/>
    </source>
</evidence>
<proteinExistence type="predicted"/>
<dbReference type="CDD" id="cd24142">
    <property type="entry name" value="ACL4-like"/>
    <property type="match status" value="1"/>
</dbReference>
<name>A0A9W9IS07_9EURO</name>
<accession>A0A9W9IS07</accession>
<feature type="repeat" description="TPR" evidence="1">
    <location>
        <begin position="73"/>
        <end position="106"/>
    </location>
</feature>
<dbReference type="Pfam" id="PF13181">
    <property type="entry name" value="TPR_8"/>
    <property type="match status" value="1"/>
</dbReference>
<dbReference type="Gene3D" id="1.25.40.10">
    <property type="entry name" value="Tetratricopeptide repeat domain"/>
    <property type="match status" value="2"/>
</dbReference>
<dbReference type="SUPFAM" id="SSF48452">
    <property type="entry name" value="TPR-like"/>
    <property type="match status" value="1"/>
</dbReference>
<dbReference type="InterPro" id="IPR019734">
    <property type="entry name" value="TPR_rpt"/>
</dbReference>
<feature type="compositionally biased region" description="Acidic residues" evidence="2">
    <location>
        <begin position="363"/>
        <end position="397"/>
    </location>
</feature>
<evidence type="ECO:0000256" key="1">
    <source>
        <dbReference type="PROSITE-ProRule" id="PRU00339"/>
    </source>
</evidence>
<comment type="caution">
    <text evidence="3">The sequence shown here is derived from an EMBL/GenBank/DDBJ whole genome shotgun (WGS) entry which is preliminary data.</text>
</comment>
<dbReference type="OrthoDB" id="1914839at2759"/>
<reference evidence="3" key="2">
    <citation type="journal article" date="2023" name="IMA Fungus">
        <title>Comparative genomic study of the Penicillium genus elucidates a diverse pangenome and 15 lateral gene transfer events.</title>
        <authorList>
            <person name="Petersen C."/>
            <person name="Sorensen T."/>
            <person name="Nielsen M.R."/>
            <person name="Sondergaard T.E."/>
            <person name="Sorensen J.L."/>
            <person name="Fitzpatrick D.A."/>
            <person name="Frisvad J.C."/>
            <person name="Nielsen K.L."/>
        </authorList>
    </citation>
    <scope>NUCLEOTIDE SEQUENCE</scope>
    <source>
        <strain evidence="3">IBT 21917</strain>
    </source>
</reference>
<gene>
    <name evidence="3" type="ORF">N7492_001236</name>
</gene>
<feature type="region of interest" description="Disordered" evidence="2">
    <location>
        <begin position="1"/>
        <end position="34"/>
    </location>
</feature>
<keyword evidence="4" id="KW-1185">Reference proteome</keyword>
<protein>
    <recommendedName>
        <fullName evidence="5">TPR domain protein</fullName>
    </recommendedName>
</protein>
<sequence>MGKPRPQKKKSSKSREKSVLGPGGSVSKRNMNQDPSALLDQATILLQTGRVEEALASTQEALDITSGNAEKQLPAWNLLGEINVELGDIDTARQNFLHAVQLDPEGTIPESEGGGAEKFLWLAQLSEQGGVDSVQWFEKGVSSLRQVLQAAEGKTSQEDASGIEEKKVKLSNALCAVAEIYMTDLSWEEDAEARCENLITEALLFTPDAPEVLQTLASIRISQLRTEDAQAALKRSISLWKELPPEDPKVPDFPVRISLARLLMEVTMEFEALEVLERLILEDDQSVEAWYLGGWCLFLLAEKQEAPKETQEEDPTASPRHASLAASREWLKQSLKLYELLKYEDERLREHALELVQGMNQEIGEDMDESEGEGEGEDWEDEEIEADSDDDHEMADS</sequence>
<evidence type="ECO:0000256" key="2">
    <source>
        <dbReference type="SAM" id="MobiDB-lite"/>
    </source>
</evidence>
<feature type="region of interest" description="Disordered" evidence="2">
    <location>
        <begin position="359"/>
        <end position="397"/>
    </location>
</feature>
<keyword evidence="1" id="KW-0802">TPR repeat</keyword>
<organism evidence="3 4">
    <name type="scientific">Penicillium capsulatum</name>
    <dbReference type="NCBI Taxonomy" id="69766"/>
    <lineage>
        <taxon>Eukaryota</taxon>
        <taxon>Fungi</taxon>
        <taxon>Dikarya</taxon>
        <taxon>Ascomycota</taxon>
        <taxon>Pezizomycotina</taxon>
        <taxon>Eurotiomycetes</taxon>
        <taxon>Eurotiomycetidae</taxon>
        <taxon>Eurotiales</taxon>
        <taxon>Aspergillaceae</taxon>
        <taxon>Penicillium</taxon>
    </lineage>
</organism>
<dbReference type="EMBL" id="JAPQKO010000001">
    <property type="protein sequence ID" value="KAJ5183620.1"/>
    <property type="molecule type" value="Genomic_DNA"/>
</dbReference>
<feature type="compositionally biased region" description="Basic residues" evidence="2">
    <location>
        <begin position="1"/>
        <end position="12"/>
    </location>
</feature>
<dbReference type="Pfam" id="PF13432">
    <property type="entry name" value="TPR_16"/>
    <property type="match status" value="1"/>
</dbReference>